<organism evidence="1 2">
    <name type="scientific">Actinomyces bouchesdurhonensis</name>
    <dbReference type="NCBI Taxonomy" id="1852361"/>
    <lineage>
        <taxon>Bacteria</taxon>
        <taxon>Bacillati</taxon>
        <taxon>Actinomycetota</taxon>
        <taxon>Actinomycetes</taxon>
        <taxon>Actinomycetales</taxon>
        <taxon>Actinomycetaceae</taxon>
        <taxon>Actinomyces</taxon>
    </lineage>
</organism>
<feature type="non-terminal residue" evidence="1">
    <location>
        <position position="130"/>
    </location>
</feature>
<proteinExistence type="predicted"/>
<accession>A0A929RNA9</accession>
<sequence length="130" mass="13961">MSTAPSANVRVLELFVELLGARPGRTKAQLRALPGYRGLADDAFETQFQRDKDALRDAGVLLRIGRGEHYSIDRDSFAPDIEVGATDRALLSLAAHAWDRGDVLADSVDAKAAASSEEEVSAPVIRLGLT</sequence>
<comment type="caution">
    <text evidence="1">The sequence shown here is derived from an EMBL/GenBank/DDBJ whole genome shotgun (WGS) entry which is preliminary data.</text>
</comment>
<dbReference type="AlphaFoldDB" id="A0A929RNA9"/>
<evidence type="ECO:0000313" key="1">
    <source>
        <dbReference type="EMBL" id="MBF0966065.1"/>
    </source>
</evidence>
<dbReference type="EMBL" id="JABZGF010000042">
    <property type="protein sequence ID" value="MBF0966065.1"/>
    <property type="molecule type" value="Genomic_DNA"/>
</dbReference>
<gene>
    <name evidence="1" type="ORF">HXK09_02670</name>
</gene>
<protein>
    <submittedName>
        <fullName evidence="1">WYL domain-containing protein</fullName>
    </submittedName>
</protein>
<reference evidence="1" key="1">
    <citation type="submission" date="2020-04" db="EMBL/GenBank/DDBJ databases">
        <title>Deep metagenomics examines the oral microbiome during advanced dental caries in children, revealing novel taxa and co-occurrences with host molecules.</title>
        <authorList>
            <person name="Baker J.L."/>
            <person name="Morton J.T."/>
            <person name="Dinis M."/>
            <person name="Alvarez R."/>
            <person name="Tran N.C."/>
            <person name="Knight R."/>
            <person name="Edlund A."/>
        </authorList>
    </citation>
    <scope>NUCLEOTIDE SEQUENCE</scope>
    <source>
        <strain evidence="1">JCVI_30_bin.13</strain>
    </source>
</reference>
<name>A0A929RNA9_9ACTO</name>
<evidence type="ECO:0000313" key="2">
    <source>
        <dbReference type="Proteomes" id="UP000759246"/>
    </source>
</evidence>
<dbReference type="Proteomes" id="UP000759246">
    <property type="component" value="Unassembled WGS sequence"/>
</dbReference>